<proteinExistence type="predicted"/>
<dbReference type="RefSeq" id="YP_009010084.1">
    <property type="nucleotide sequence ID" value="NC_023610.1"/>
</dbReference>
<evidence type="ECO:0000313" key="2">
    <source>
        <dbReference type="Proteomes" id="UP000204235"/>
    </source>
</evidence>
<dbReference type="GeneID" id="18500930"/>
<accession>W8D0F2</accession>
<name>W8D0F2_9CAUD</name>
<keyword evidence="2" id="KW-1185">Reference proteome</keyword>
<dbReference type="EMBL" id="KF623294">
    <property type="protein sequence ID" value="AGX01753.1"/>
    <property type="molecule type" value="Genomic_DNA"/>
</dbReference>
<sequence>MRSTKMRFKIDLSQWQDLLHAWIIHERERNDAFDRRFKSDKLTYDDTRDTLLNILWNECHRNVKYHADTWDVDTAIEKWFDGYYPYPGVTRDGTVRDQESITLSDIMYRIEDRIRDHASRFSLHSRWQIYELYNDSREVFILEMFGDWRAQQYCINKGIAYEP</sequence>
<evidence type="ECO:0000313" key="1">
    <source>
        <dbReference type="EMBL" id="AGX01753.1"/>
    </source>
</evidence>
<protein>
    <submittedName>
        <fullName evidence="1">Uncharacterized protein</fullName>
    </submittedName>
</protein>
<organism evidence="1 2">
    <name type="scientific">Erwinia phage PhiEaH1</name>
    <dbReference type="NCBI Taxonomy" id="1401669"/>
    <lineage>
        <taxon>Viruses</taxon>
        <taxon>Duplodnaviria</taxon>
        <taxon>Heunggongvirae</taxon>
        <taxon>Uroviricota</taxon>
        <taxon>Caudoviricetes</taxon>
        <taxon>Chimalliviridae</taxon>
        <taxon>Iapetusvirus</taxon>
        <taxon>Iapetusvirus EaH1</taxon>
    </lineage>
</organism>
<dbReference type="Proteomes" id="UP000204235">
    <property type="component" value="Segment"/>
</dbReference>
<dbReference type="KEGG" id="vg:18500930"/>
<reference evidence="1 2" key="1">
    <citation type="journal article" date="2014" name="FEMS Microbiol. Lett.">
        <title>The genome of the Erwinia amylovora phage PhiEaH1 reveals greater diversity and broadens the applicability of phages for the treatment of fire blight.</title>
        <authorList>
            <person name="Meczker K."/>
            <person name="Domotor D."/>
            <person name="Vass J."/>
            <person name="Rakhely G."/>
            <person name="Schneider G."/>
            <person name="Kovacs T."/>
        </authorList>
    </citation>
    <scope>NUCLEOTIDE SEQUENCE [LARGE SCALE GENOMIC DNA]</scope>
</reference>